<evidence type="ECO:0000313" key="6">
    <source>
        <dbReference type="EMBL" id="CAK1554809.1"/>
    </source>
</evidence>
<proteinExistence type="inferred from homology"/>
<gene>
    <name evidence="6" type="ORF">LNINA_LOCUS13671</name>
</gene>
<dbReference type="InterPro" id="IPR001977">
    <property type="entry name" value="Depp_CoAkinase"/>
</dbReference>
<dbReference type="GO" id="GO:0004140">
    <property type="term" value="F:dephospho-CoA kinase activity"/>
    <property type="evidence" value="ECO:0007669"/>
    <property type="project" value="InterPro"/>
</dbReference>
<dbReference type="Gene3D" id="3.40.50.300">
    <property type="entry name" value="P-loop containing nucleotide triphosphate hydrolases"/>
    <property type="match status" value="1"/>
</dbReference>
<keyword evidence="2" id="KW-0547">Nucleotide-binding</keyword>
<dbReference type="HAMAP" id="MF_00376">
    <property type="entry name" value="Dephospho_CoA_kinase"/>
    <property type="match status" value="1"/>
</dbReference>
<evidence type="ECO:0000256" key="4">
    <source>
        <dbReference type="ARBA" id="ARBA00044157"/>
    </source>
</evidence>
<dbReference type="PROSITE" id="PS51219">
    <property type="entry name" value="DPCK"/>
    <property type="match status" value="1"/>
</dbReference>
<evidence type="ECO:0000256" key="3">
    <source>
        <dbReference type="ARBA" id="ARBA00022840"/>
    </source>
</evidence>
<keyword evidence="5" id="KW-0812">Transmembrane</keyword>
<dbReference type="SUPFAM" id="SSF52540">
    <property type="entry name" value="P-loop containing nucleoside triphosphate hydrolases"/>
    <property type="match status" value="1"/>
</dbReference>
<dbReference type="FunFam" id="3.40.50.300:FF:000485">
    <property type="entry name" value="Dephospho-CoA kinase CAB5"/>
    <property type="match status" value="1"/>
</dbReference>
<accession>A0AAV1K111</accession>
<dbReference type="InterPro" id="IPR027417">
    <property type="entry name" value="P-loop_NTPase"/>
</dbReference>
<dbReference type="Proteomes" id="UP001497472">
    <property type="component" value="Unassembled WGS sequence"/>
</dbReference>
<keyword evidence="5" id="KW-1133">Transmembrane helix</keyword>
<keyword evidence="3" id="KW-0067">ATP-binding</keyword>
<feature type="transmembrane region" description="Helical" evidence="5">
    <location>
        <begin position="209"/>
        <end position="227"/>
    </location>
</feature>
<dbReference type="NCBIfam" id="TIGR00152">
    <property type="entry name" value="dephospho-CoA kinase"/>
    <property type="match status" value="1"/>
</dbReference>
<dbReference type="PANTHER" id="PTHR10695">
    <property type="entry name" value="DEPHOSPHO-COA KINASE-RELATED"/>
    <property type="match status" value="1"/>
</dbReference>
<comment type="similarity">
    <text evidence="1">Belongs to the CoaE family.</text>
</comment>
<reference evidence="6 7" key="1">
    <citation type="submission" date="2023-11" db="EMBL/GenBank/DDBJ databases">
        <authorList>
            <person name="Okamura Y."/>
        </authorList>
    </citation>
    <scope>NUCLEOTIDE SEQUENCE [LARGE SCALE GENOMIC DNA]</scope>
</reference>
<evidence type="ECO:0000256" key="1">
    <source>
        <dbReference type="ARBA" id="ARBA00009018"/>
    </source>
</evidence>
<evidence type="ECO:0000256" key="2">
    <source>
        <dbReference type="ARBA" id="ARBA00022741"/>
    </source>
</evidence>
<evidence type="ECO:0000256" key="5">
    <source>
        <dbReference type="SAM" id="Phobius"/>
    </source>
</evidence>
<comment type="caution">
    <text evidence="6">The sequence shown here is derived from an EMBL/GenBank/DDBJ whole genome shotgun (WGS) entry which is preliminary data.</text>
</comment>
<dbReference type="EMBL" id="CAVLEF010000279">
    <property type="protein sequence ID" value="CAK1554809.1"/>
    <property type="molecule type" value="Genomic_DNA"/>
</dbReference>
<dbReference type="GO" id="GO:0005524">
    <property type="term" value="F:ATP binding"/>
    <property type="evidence" value="ECO:0007669"/>
    <property type="project" value="UniProtKB-KW"/>
</dbReference>
<name>A0AAV1K111_9NEOP</name>
<dbReference type="Pfam" id="PF01121">
    <property type="entry name" value="CoaE"/>
    <property type="match status" value="1"/>
</dbReference>
<protein>
    <recommendedName>
        <fullName evidence="4">Dephospho-CoA kinase domain-containing protein</fullName>
    </recommendedName>
</protein>
<organism evidence="6 7">
    <name type="scientific">Leptosia nina</name>
    <dbReference type="NCBI Taxonomy" id="320188"/>
    <lineage>
        <taxon>Eukaryota</taxon>
        <taxon>Metazoa</taxon>
        <taxon>Ecdysozoa</taxon>
        <taxon>Arthropoda</taxon>
        <taxon>Hexapoda</taxon>
        <taxon>Insecta</taxon>
        <taxon>Pterygota</taxon>
        <taxon>Neoptera</taxon>
        <taxon>Endopterygota</taxon>
        <taxon>Lepidoptera</taxon>
        <taxon>Glossata</taxon>
        <taxon>Ditrysia</taxon>
        <taxon>Papilionoidea</taxon>
        <taxon>Pieridae</taxon>
        <taxon>Pierinae</taxon>
        <taxon>Leptosia</taxon>
    </lineage>
</organism>
<dbReference type="CDD" id="cd02022">
    <property type="entry name" value="DPCK"/>
    <property type="match status" value="1"/>
</dbReference>
<dbReference type="AlphaFoldDB" id="A0AAV1K111"/>
<dbReference type="GO" id="GO:0015937">
    <property type="term" value="P:coenzyme A biosynthetic process"/>
    <property type="evidence" value="ECO:0007669"/>
    <property type="project" value="InterPro"/>
</dbReference>
<keyword evidence="5" id="KW-0472">Membrane</keyword>
<dbReference type="GO" id="GO:0005737">
    <property type="term" value="C:cytoplasm"/>
    <property type="evidence" value="ECO:0007669"/>
    <property type="project" value="UniProtKB-ARBA"/>
</dbReference>
<evidence type="ECO:0000313" key="7">
    <source>
        <dbReference type="Proteomes" id="UP001497472"/>
    </source>
</evidence>
<dbReference type="PANTHER" id="PTHR10695:SF46">
    <property type="entry name" value="BIFUNCTIONAL COENZYME A SYNTHASE-RELATED"/>
    <property type="match status" value="1"/>
</dbReference>
<sequence>MLIVGLTGGLATGKSTVLKIFREHGIKVIDADQIARKVLLPGTKGWNQVIENFGEEVLDECGSINRRKLGEIVFENKEKRKKLNAITHPKIQWEMMILVAKYFFSGHDCIVLELPLLFETGKMMLFMHKIITVVCKDKQQLERLCNRDELGESSALTRIRCQMPLEIKVANSDFVIDNSNDIEVTSHQTMIIMKQLKSSKYIWIMRAKILLLIFFFILIINLIIALLY</sequence>
<keyword evidence="7" id="KW-1185">Reference proteome</keyword>